<keyword evidence="5 10" id="KW-0031">Aminopeptidase</keyword>
<evidence type="ECO:0000313" key="11">
    <source>
        <dbReference type="Proteomes" id="UP000195043"/>
    </source>
</evidence>
<dbReference type="Gene3D" id="3.40.1830.10">
    <property type="entry name" value="Thermophilic metalloprotease (M29)"/>
    <property type="match status" value="1"/>
</dbReference>
<keyword evidence="8" id="KW-0378">Hydrolase</keyword>
<comment type="similarity">
    <text evidence="4">Belongs to the peptidase M29 family.</text>
</comment>
<dbReference type="InterPro" id="IPR000787">
    <property type="entry name" value="Peptidase_M29"/>
</dbReference>
<dbReference type="OrthoDB" id="9803993at2"/>
<comment type="cofactor">
    <cofactor evidence="1">
        <name>Co(2+)</name>
        <dbReference type="ChEBI" id="CHEBI:48828"/>
    </cofactor>
</comment>
<dbReference type="GO" id="GO:0004177">
    <property type="term" value="F:aminopeptidase activity"/>
    <property type="evidence" value="ECO:0007669"/>
    <property type="project" value="UniProtKB-KW"/>
</dbReference>
<dbReference type="STRING" id="1834191.A5886_002351"/>
<dbReference type="GO" id="GO:0046872">
    <property type="term" value="F:metal ion binding"/>
    <property type="evidence" value="ECO:0007669"/>
    <property type="project" value="UniProtKB-KW"/>
</dbReference>
<dbReference type="RefSeq" id="WP_086275302.1">
    <property type="nucleotide sequence ID" value="NZ_NGKU01000001.1"/>
</dbReference>
<keyword evidence="11" id="KW-1185">Reference proteome</keyword>
<reference evidence="10 11" key="1">
    <citation type="submission" date="2017-05" db="EMBL/GenBank/DDBJ databases">
        <title>The Genome Sequence of Enterococcus sp. 8G7_MSG3316.</title>
        <authorList>
            <consortium name="The Broad Institute Genomics Platform"/>
            <consortium name="The Broad Institute Genomic Center for Infectious Diseases"/>
            <person name="Earl A."/>
            <person name="Manson A."/>
            <person name="Schwartman J."/>
            <person name="Gilmore M."/>
            <person name="Abouelleil A."/>
            <person name="Cao P."/>
            <person name="Chapman S."/>
            <person name="Cusick C."/>
            <person name="Shea T."/>
            <person name="Young S."/>
            <person name="Neafsey D."/>
            <person name="Nusbaum C."/>
            <person name="Birren B."/>
        </authorList>
    </citation>
    <scope>NUCLEOTIDE SEQUENCE [LARGE SCALE GENOMIC DNA]</scope>
    <source>
        <strain evidence="10 11">8G7_MSG3316</strain>
    </source>
</reference>
<dbReference type="EMBL" id="NGKU01000001">
    <property type="protein sequence ID" value="OTN77254.1"/>
    <property type="molecule type" value="Genomic_DNA"/>
</dbReference>
<comment type="cofactor">
    <cofactor evidence="3">
        <name>Zn(2+)</name>
        <dbReference type="ChEBI" id="CHEBI:29105"/>
    </cofactor>
</comment>
<keyword evidence="6" id="KW-0645">Protease</keyword>
<evidence type="ECO:0000256" key="9">
    <source>
        <dbReference type="ARBA" id="ARBA00023049"/>
    </source>
</evidence>
<dbReference type="PANTHER" id="PTHR34448:SF3">
    <property type="entry name" value="AMINOPEPTIDASE AMPS"/>
    <property type="match status" value="1"/>
</dbReference>
<evidence type="ECO:0000313" key="10">
    <source>
        <dbReference type="EMBL" id="OTN77254.1"/>
    </source>
</evidence>
<evidence type="ECO:0000256" key="4">
    <source>
        <dbReference type="ARBA" id="ARBA00008236"/>
    </source>
</evidence>
<proteinExistence type="inferred from homology"/>
<sequence length="411" mass="44762">MVLPNFNQNLEKYAQLITEVGVNVQAGHTIVIQIAVDQAPLARLLTTKAYELGAAEVVVQWTDDVVQKEFLAHAADDRLSNIPQYKIDQTDDWVEKGASRISVVSANPDALAGVDSDRVALFQAASGKAMMNLRQATQANKVSWTVVAAAGADWAQKVFPDASPEDAQDQLWDQIFKTTRIYEADPVAAWKNHDETLQVKAEELNKEQFSALHYTAPGTDLTIGLPKNHLWEGAGSYNARNEKFMANMPTEEVFTAPDNRRIDGYISSTKPLSYAGTIISGMKFTFKEGKVVDFSAEQGQDVLGKLLAIDEGAKSLGEVALVPDPSPISQSGIIFFNTLFDENASNHLALGSAYAFSLQGGTDMSEEELAAAGLNRSQTHVDFMVGSDQMSIDGIKEDGTRVPVFRNGDWA</sequence>
<dbReference type="SUPFAM" id="SSF144052">
    <property type="entry name" value="Thermophilic metalloprotease-like"/>
    <property type="match status" value="1"/>
</dbReference>
<keyword evidence="7" id="KW-0479">Metal-binding</keyword>
<evidence type="ECO:0000256" key="3">
    <source>
        <dbReference type="ARBA" id="ARBA00001947"/>
    </source>
</evidence>
<evidence type="ECO:0000256" key="2">
    <source>
        <dbReference type="ARBA" id="ARBA00001946"/>
    </source>
</evidence>
<name>A0A242A8A1_9ENTE</name>
<evidence type="ECO:0000256" key="5">
    <source>
        <dbReference type="ARBA" id="ARBA00022438"/>
    </source>
</evidence>
<dbReference type="Proteomes" id="UP000195043">
    <property type="component" value="Unassembled WGS sequence"/>
</dbReference>
<keyword evidence="9" id="KW-0482">Metalloprotease</keyword>
<dbReference type="InterPro" id="IPR035097">
    <property type="entry name" value="M29_N-terminal"/>
</dbReference>
<dbReference type="PANTHER" id="PTHR34448">
    <property type="entry name" value="AMINOPEPTIDASE"/>
    <property type="match status" value="1"/>
</dbReference>
<dbReference type="AlphaFoldDB" id="A0A242A8A1"/>
<dbReference type="Pfam" id="PF02073">
    <property type="entry name" value="Peptidase_M29"/>
    <property type="match status" value="1"/>
</dbReference>
<accession>A0A242A8A1</accession>
<dbReference type="GO" id="GO:0008237">
    <property type="term" value="F:metallopeptidase activity"/>
    <property type="evidence" value="ECO:0007669"/>
    <property type="project" value="UniProtKB-KW"/>
</dbReference>
<evidence type="ECO:0000256" key="8">
    <source>
        <dbReference type="ARBA" id="ARBA00022801"/>
    </source>
</evidence>
<evidence type="ECO:0000256" key="6">
    <source>
        <dbReference type="ARBA" id="ARBA00022670"/>
    </source>
</evidence>
<dbReference type="GO" id="GO:0006508">
    <property type="term" value="P:proteolysis"/>
    <property type="evidence" value="ECO:0007669"/>
    <property type="project" value="UniProtKB-KW"/>
</dbReference>
<evidence type="ECO:0000256" key="1">
    <source>
        <dbReference type="ARBA" id="ARBA00001941"/>
    </source>
</evidence>
<dbReference type="InterPro" id="IPR052170">
    <property type="entry name" value="M29_Exopeptidase"/>
</dbReference>
<organism evidence="10 11">
    <name type="scientific">Candidatus Enterococcus testudinis</name>
    <dbReference type="NCBI Taxonomy" id="1834191"/>
    <lineage>
        <taxon>Bacteria</taxon>
        <taxon>Bacillati</taxon>
        <taxon>Bacillota</taxon>
        <taxon>Bacilli</taxon>
        <taxon>Lactobacillales</taxon>
        <taxon>Enterococcaceae</taxon>
        <taxon>Enterococcus</taxon>
    </lineage>
</organism>
<protein>
    <submittedName>
        <fullName evidence="10">Aminopeptidase PepS</fullName>
    </submittedName>
</protein>
<gene>
    <name evidence="10" type="ORF">A5886_002351</name>
</gene>
<dbReference type="PRINTS" id="PR00919">
    <property type="entry name" value="THERMOPTASE"/>
</dbReference>
<comment type="cofactor">
    <cofactor evidence="2">
        <name>Mg(2+)</name>
        <dbReference type="ChEBI" id="CHEBI:18420"/>
    </cofactor>
</comment>
<comment type="caution">
    <text evidence="10">The sequence shown here is derived from an EMBL/GenBank/DDBJ whole genome shotgun (WGS) entry which is preliminary data.</text>
</comment>
<evidence type="ECO:0000256" key="7">
    <source>
        <dbReference type="ARBA" id="ARBA00022723"/>
    </source>
</evidence>